<dbReference type="SUPFAM" id="SSF89447">
    <property type="entry name" value="AbrB/MazE/MraZ-like"/>
    <property type="match status" value="1"/>
</dbReference>
<name>A0A7J9SCU2_9EURY</name>
<evidence type="ECO:0000313" key="2">
    <source>
        <dbReference type="EMBL" id="MBB6644734.1"/>
    </source>
</evidence>
<dbReference type="Gene3D" id="2.10.260.10">
    <property type="match status" value="1"/>
</dbReference>
<sequence>MSNATRITEKGQATIPKELREKYDLSPGDEVIWKDTDDGIVVKKRTRTGGRGMLVPEEATDAEREDVAAELEERLRGRRDRNYEDV</sequence>
<keyword evidence="3" id="KW-1185">Reference proteome</keyword>
<dbReference type="NCBIfam" id="TIGR01439">
    <property type="entry name" value="lp_hng_hel_AbrB"/>
    <property type="match status" value="1"/>
</dbReference>
<dbReference type="EMBL" id="JACKXD010000001">
    <property type="protein sequence ID" value="MBB6644734.1"/>
    <property type="molecule type" value="Genomic_DNA"/>
</dbReference>
<dbReference type="RefSeq" id="WP_185191124.1">
    <property type="nucleotide sequence ID" value="NZ_JACKXD010000001.1"/>
</dbReference>
<gene>
    <name evidence="2" type="ORF">H5V44_00160</name>
</gene>
<feature type="domain" description="SpoVT-AbrB" evidence="1">
    <location>
        <begin position="5"/>
        <end position="50"/>
    </location>
</feature>
<keyword evidence="2" id="KW-0238">DNA-binding</keyword>
<protein>
    <submittedName>
        <fullName evidence="2">AbrB/MazE/SpoVT family DNA-binding domain-containing protein</fullName>
    </submittedName>
</protein>
<reference evidence="2 3" key="1">
    <citation type="submission" date="2020-08" db="EMBL/GenBank/DDBJ databases">
        <authorList>
            <person name="Seo M.-J."/>
        </authorList>
    </citation>
    <scope>NUCLEOTIDE SEQUENCE [LARGE SCALE GENOMIC DNA]</scope>
    <source>
        <strain evidence="2 3">MBLA0160</strain>
    </source>
</reference>
<organism evidence="2 3">
    <name type="scientific">Halobellus ruber</name>
    <dbReference type="NCBI Taxonomy" id="2761102"/>
    <lineage>
        <taxon>Archaea</taxon>
        <taxon>Methanobacteriati</taxon>
        <taxon>Methanobacteriota</taxon>
        <taxon>Stenosarchaea group</taxon>
        <taxon>Halobacteria</taxon>
        <taxon>Halobacteriales</taxon>
        <taxon>Haloferacaceae</taxon>
        <taxon>Halobellus</taxon>
    </lineage>
</organism>
<accession>A0A7J9SCU2</accession>
<comment type="caution">
    <text evidence="2">The sequence shown here is derived from an EMBL/GenBank/DDBJ whole genome shotgun (WGS) entry which is preliminary data.</text>
</comment>
<evidence type="ECO:0000259" key="1">
    <source>
        <dbReference type="SMART" id="SM00966"/>
    </source>
</evidence>
<evidence type="ECO:0000313" key="3">
    <source>
        <dbReference type="Proteomes" id="UP000546257"/>
    </source>
</evidence>
<dbReference type="GO" id="GO:0003677">
    <property type="term" value="F:DNA binding"/>
    <property type="evidence" value="ECO:0007669"/>
    <property type="project" value="UniProtKB-KW"/>
</dbReference>
<proteinExistence type="predicted"/>
<dbReference type="SMART" id="SM00966">
    <property type="entry name" value="SpoVT_AbrB"/>
    <property type="match status" value="1"/>
</dbReference>
<dbReference type="AlphaFoldDB" id="A0A7J9SCU2"/>
<dbReference type="Proteomes" id="UP000546257">
    <property type="component" value="Unassembled WGS sequence"/>
</dbReference>
<dbReference type="InterPro" id="IPR037914">
    <property type="entry name" value="SpoVT-AbrB_sf"/>
</dbReference>
<dbReference type="Pfam" id="PF04014">
    <property type="entry name" value="MazE_antitoxin"/>
    <property type="match status" value="1"/>
</dbReference>
<dbReference type="InterPro" id="IPR007159">
    <property type="entry name" value="SpoVT-AbrB_dom"/>
</dbReference>